<evidence type="ECO:0000313" key="3">
    <source>
        <dbReference type="Proteomes" id="UP000533598"/>
    </source>
</evidence>
<comment type="caution">
    <text evidence="2">The sequence shown here is derived from an EMBL/GenBank/DDBJ whole genome shotgun (WGS) entry which is preliminary data.</text>
</comment>
<keyword evidence="1" id="KW-0812">Transmembrane</keyword>
<name>A0A7W7C604_9PSEU</name>
<organism evidence="2 3">
    <name type="scientific">Crossiella cryophila</name>
    <dbReference type="NCBI Taxonomy" id="43355"/>
    <lineage>
        <taxon>Bacteria</taxon>
        <taxon>Bacillati</taxon>
        <taxon>Actinomycetota</taxon>
        <taxon>Actinomycetes</taxon>
        <taxon>Pseudonocardiales</taxon>
        <taxon>Pseudonocardiaceae</taxon>
        <taxon>Crossiella</taxon>
    </lineage>
</organism>
<accession>A0A7W7C604</accession>
<feature type="transmembrane region" description="Helical" evidence="1">
    <location>
        <begin position="50"/>
        <end position="71"/>
    </location>
</feature>
<keyword evidence="1" id="KW-1133">Transmembrane helix</keyword>
<proteinExistence type="predicted"/>
<feature type="transmembrane region" description="Helical" evidence="1">
    <location>
        <begin position="83"/>
        <end position="103"/>
    </location>
</feature>
<keyword evidence="3" id="KW-1185">Reference proteome</keyword>
<gene>
    <name evidence="2" type="ORF">HNR67_001295</name>
</gene>
<dbReference type="Proteomes" id="UP000533598">
    <property type="component" value="Unassembled WGS sequence"/>
</dbReference>
<keyword evidence="1" id="KW-0472">Membrane</keyword>
<evidence type="ECO:0000313" key="2">
    <source>
        <dbReference type="EMBL" id="MBB4675177.1"/>
    </source>
</evidence>
<evidence type="ECO:0000256" key="1">
    <source>
        <dbReference type="SAM" id="Phobius"/>
    </source>
</evidence>
<feature type="transmembrane region" description="Helical" evidence="1">
    <location>
        <begin position="109"/>
        <end position="129"/>
    </location>
</feature>
<reference evidence="2 3" key="1">
    <citation type="submission" date="2020-08" db="EMBL/GenBank/DDBJ databases">
        <title>Sequencing the genomes of 1000 actinobacteria strains.</title>
        <authorList>
            <person name="Klenk H.-P."/>
        </authorList>
    </citation>
    <scope>NUCLEOTIDE SEQUENCE [LARGE SCALE GENOMIC DNA]</scope>
    <source>
        <strain evidence="2 3">DSM 44230</strain>
    </source>
</reference>
<sequence length="133" mass="13688">MRVRAQLGVAGLLVLLGVLLIAAPLDGPMVVEGTLIEFGPHRPIPTTIDLAGLAVCAAGLVWLLVLLIRYLPAIRRCLGERTVFSAGLVAGFGFGLLLCATAAGLPGWWIVGGALVGTVLVVLSISLALRAPD</sequence>
<dbReference type="EMBL" id="JACHMH010000001">
    <property type="protein sequence ID" value="MBB4675177.1"/>
    <property type="molecule type" value="Genomic_DNA"/>
</dbReference>
<protein>
    <submittedName>
        <fullName evidence="2">Uncharacterized protein</fullName>
    </submittedName>
</protein>
<dbReference type="RefSeq" id="WP_185001193.1">
    <property type="nucleotide sequence ID" value="NZ_BAAAUI010000026.1"/>
</dbReference>
<dbReference type="AlphaFoldDB" id="A0A7W7C604"/>